<reference evidence="3 4" key="1">
    <citation type="journal article" date="2015" name="Biotechnol. Bioeng.">
        <title>Genome sequence and phenotypic characterization of Caulobacter segnis.</title>
        <authorList>
            <person name="Patel S."/>
            <person name="Fletcher B."/>
            <person name="Scott D.C."/>
            <person name="Ely B."/>
        </authorList>
    </citation>
    <scope>NUCLEOTIDE SEQUENCE [LARGE SCALE GENOMIC DNA]</scope>
    <source>
        <strain evidence="3 4">TK0059</strain>
    </source>
</reference>
<protein>
    <recommendedName>
        <fullName evidence="5">17 kDa surface antigen</fullName>
    </recommendedName>
</protein>
<gene>
    <name evidence="3" type="ORF">B7G68_08345</name>
</gene>
<keyword evidence="4" id="KW-1185">Reference proteome</keyword>
<keyword evidence="2" id="KW-0732">Signal</keyword>
<feature type="compositionally biased region" description="Basic and acidic residues" evidence="1">
    <location>
        <begin position="140"/>
        <end position="167"/>
    </location>
</feature>
<evidence type="ECO:0000313" key="4">
    <source>
        <dbReference type="Proteomes" id="UP000240527"/>
    </source>
</evidence>
<organism evidence="3 4">
    <name type="scientific">Caulobacter segnis</name>
    <dbReference type="NCBI Taxonomy" id="88688"/>
    <lineage>
        <taxon>Bacteria</taxon>
        <taxon>Pseudomonadati</taxon>
        <taxon>Pseudomonadota</taxon>
        <taxon>Alphaproteobacteria</taxon>
        <taxon>Caulobacterales</taxon>
        <taxon>Caulobacteraceae</taxon>
        <taxon>Caulobacter</taxon>
    </lineage>
</organism>
<evidence type="ECO:0008006" key="5">
    <source>
        <dbReference type="Google" id="ProtNLM"/>
    </source>
</evidence>
<feature type="chain" id="PRO_5047476492" description="17 kDa surface antigen" evidence="2">
    <location>
        <begin position="36"/>
        <end position="208"/>
    </location>
</feature>
<feature type="signal peptide" evidence="2">
    <location>
        <begin position="1"/>
        <end position="35"/>
    </location>
</feature>
<evidence type="ECO:0000256" key="2">
    <source>
        <dbReference type="SAM" id="SignalP"/>
    </source>
</evidence>
<dbReference type="RefSeq" id="WP_085953989.1">
    <property type="nucleotide sequence ID" value="NZ_CP027850.1"/>
</dbReference>
<proteinExistence type="predicted"/>
<evidence type="ECO:0000256" key="1">
    <source>
        <dbReference type="SAM" id="MobiDB-lite"/>
    </source>
</evidence>
<dbReference type="Proteomes" id="UP000240527">
    <property type="component" value="Chromosome"/>
</dbReference>
<feature type="compositionally biased region" description="Pro residues" evidence="1">
    <location>
        <begin position="114"/>
        <end position="138"/>
    </location>
</feature>
<name>A0ABM6TFE3_9CAUL</name>
<sequence>MTMTATKSRTTTMKTVLGVTFALVCGVLTPTLASAQAYGSGGAYDQRPYYDECQRSTTQRGTGGGLAGAGIGAAIGSGIAAKGARTEGAVLGGLLGAVIGTNVGKHSAACTPGRAPPPPPPPPPVAYNEPPPPPPPPSYEDTRRDAERDSYYERTYERQEGYRVADRPKADMNGCTLAESPIYLPDGRIQKRFVRVCPDANGKYQVVD</sequence>
<evidence type="ECO:0000313" key="3">
    <source>
        <dbReference type="EMBL" id="AVQ01855.1"/>
    </source>
</evidence>
<feature type="region of interest" description="Disordered" evidence="1">
    <location>
        <begin position="106"/>
        <end position="167"/>
    </location>
</feature>
<accession>A0ABM6TFE3</accession>
<dbReference type="EMBL" id="CP027850">
    <property type="protein sequence ID" value="AVQ01855.1"/>
    <property type="molecule type" value="Genomic_DNA"/>
</dbReference>